<keyword evidence="2" id="KW-1185">Reference proteome</keyword>
<dbReference type="AlphaFoldDB" id="A0AAN5CNI7"/>
<organism evidence="1 2">
    <name type="scientific">Pristionchus mayeri</name>
    <dbReference type="NCBI Taxonomy" id="1317129"/>
    <lineage>
        <taxon>Eukaryota</taxon>
        <taxon>Metazoa</taxon>
        <taxon>Ecdysozoa</taxon>
        <taxon>Nematoda</taxon>
        <taxon>Chromadorea</taxon>
        <taxon>Rhabditida</taxon>
        <taxon>Rhabditina</taxon>
        <taxon>Diplogasteromorpha</taxon>
        <taxon>Diplogasteroidea</taxon>
        <taxon>Neodiplogasteridae</taxon>
        <taxon>Pristionchus</taxon>
    </lineage>
</organism>
<protein>
    <submittedName>
        <fullName evidence="1">Uncharacterized protein</fullName>
    </submittedName>
</protein>
<dbReference type="Proteomes" id="UP001328107">
    <property type="component" value="Unassembled WGS sequence"/>
</dbReference>
<proteinExistence type="predicted"/>
<comment type="caution">
    <text evidence="1">The sequence shown here is derived from an EMBL/GenBank/DDBJ whole genome shotgun (WGS) entry which is preliminary data.</text>
</comment>
<evidence type="ECO:0000313" key="1">
    <source>
        <dbReference type="EMBL" id="GMR47703.1"/>
    </source>
</evidence>
<accession>A0AAN5CNI7</accession>
<sequence length="115" mass="13517">SMFQAWLQQLREEQRRLRLFDEFLRSLGSLIRHSLRRVLNTNTSRRRCEITKPRRDCGQRLPMRSNLLLTCTPNICPVLVDYSSFRRNSMEVANDRLKTVLTSSDSSSPRSTSTR</sequence>
<evidence type="ECO:0000313" key="2">
    <source>
        <dbReference type="Proteomes" id="UP001328107"/>
    </source>
</evidence>
<name>A0AAN5CNI7_9BILA</name>
<dbReference type="EMBL" id="BTRK01000004">
    <property type="protein sequence ID" value="GMR47703.1"/>
    <property type="molecule type" value="Genomic_DNA"/>
</dbReference>
<gene>
    <name evidence="1" type="ORF">PMAYCL1PPCAC_17898</name>
</gene>
<feature type="non-terminal residue" evidence="1">
    <location>
        <position position="1"/>
    </location>
</feature>
<reference evidence="2" key="1">
    <citation type="submission" date="2022-10" db="EMBL/GenBank/DDBJ databases">
        <title>Genome assembly of Pristionchus species.</title>
        <authorList>
            <person name="Yoshida K."/>
            <person name="Sommer R.J."/>
        </authorList>
    </citation>
    <scope>NUCLEOTIDE SEQUENCE [LARGE SCALE GENOMIC DNA]</scope>
    <source>
        <strain evidence="2">RS5460</strain>
    </source>
</reference>